<reference evidence="1" key="1">
    <citation type="submission" date="2014-09" db="EMBL/GenBank/DDBJ databases">
        <authorList>
            <person name="Magalhaes I.L.F."/>
            <person name="Oliveira U."/>
            <person name="Santos F.R."/>
            <person name="Vidigal T.H.D.A."/>
            <person name="Brescovit A.D."/>
            <person name="Santos A.J."/>
        </authorList>
    </citation>
    <scope>NUCLEOTIDE SEQUENCE</scope>
    <source>
        <tissue evidence="1">Shoot tissue taken approximately 20 cm above the soil surface</tissue>
    </source>
</reference>
<proteinExistence type="predicted"/>
<dbReference type="EMBL" id="GBRH01197826">
    <property type="protein sequence ID" value="JAE00070.1"/>
    <property type="molecule type" value="Transcribed_RNA"/>
</dbReference>
<protein>
    <submittedName>
        <fullName evidence="1">Uncharacterized protein</fullName>
    </submittedName>
</protein>
<organism evidence="1">
    <name type="scientific">Arundo donax</name>
    <name type="common">Giant reed</name>
    <name type="synonym">Donax arundinaceus</name>
    <dbReference type="NCBI Taxonomy" id="35708"/>
    <lineage>
        <taxon>Eukaryota</taxon>
        <taxon>Viridiplantae</taxon>
        <taxon>Streptophyta</taxon>
        <taxon>Embryophyta</taxon>
        <taxon>Tracheophyta</taxon>
        <taxon>Spermatophyta</taxon>
        <taxon>Magnoliopsida</taxon>
        <taxon>Liliopsida</taxon>
        <taxon>Poales</taxon>
        <taxon>Poaceae</taxon>
        <taxon>PACMAD clade</taxon>
        <taxon>Arundinoideae</taxon>
        <taxon>Arundineae</taxon>
        <taxon>Arundo</taxon>
    </lineage>
</organism>
<accession>A0A0A9EH65</accession>
<dbReference type="AlphaFoldDB" id="A0A0A9EH65"/>
<evidence type="ECO:0000313" key="1">
    <source>
        <dbReference type="EMBL" id="JAE00070.1"/>
    </source>
</evidence>
<reference evidence="1" key="2">
    <citation type="journal article" date="2015" name="Data Brief">
        <title>Shoot transcriptome of the giant reed, Arundo donax.</title>
        <authorList>
            <person name="Barrero R.A."/>
            <person name="Guerrero F.D."/>
            <person name="Moolhuijzen P."/>
            <person name="Goolsby J.A."/>
            <person name="Tidwell J."/>
            <person name="Bellgard S.E."/>
            <person name="Bellgard M.I."/>
        </authorList>
    </citation>
    <scope>NUCLEOTIDE SEQUENCE</scope>
    <source>
        <tissue evidence="1">Shoot tissue taken approximately 20 cm above the soil surface</tissue>
    </source>
</reference>
<sequence>MAMALVPPPSQLNRAAQSWFPAASPEPAVAMAPRVEQLVS</sequence>
<name>A0A0A9EH65_ARUDO</name>